<feature type="domain" description="AntA/AntB antirepressor" evidence="1">
    <location>
        <begin position="23"/>
        <end position="93"/>
    </location>
</feature>
<dbReference type="InterPro" id="IPR013557">
    <property type="entry name" value="AntA/B_antirep"/>
</dbReference>
<keyword evidence="3" id="KW-1185">Reference proteome</keyword>
<dbReference type="RefSeq" id="WP_011373241.1">
    <property type="nucleotide sequence ID" value="NC_007575.1"/>
</dbReference>
<dbReference type="STRING" id="326298.Suden_1623"/>
<dbReference type="PANTHER" id="PTHR36180">
    <property type="entry name" value="DNA-BINDING PROTEIN-RELATED-RELATED"/>
    <property type="match status" value="1"/>
</dbReference>
<dbReference type="AlphaFoldDB" id="Q30Q31"/>
<dbReference type="HOGENOM" id="CLU_1124063_0_0_7"/>
<organism evidence="2 3">
    <name type="scientific">Sulfurimonas denitrificans (strain ATCC 33889 / DSM 1251)</name>
    <name type="common">Thiomicrospira denitrificans (strain ATCC 33889 / DSM 1251)</name>
    <dbReference type="NCBI Taxonomy" id="326298"/>
    <lineage>
        <taxon>Bacteria</taxon>
        <taxon>Pseudomonadati</taxon>
        <taxon>Campylobacterota</taxon>
        <taxon>Epsilonproteobacteria</taxon>
        <taxon>Campylobacterales</taxon>
        <taxon>Sulfurimonadaceae</taxon>
        <taxon>Sulfurimonas</taxon>
    </lineage>
</organism>
<reference evidence="2 3" key="1">
    <citation type="journal article" date="2008" name="Appl. Environ. Microbiol.">
        <title>Genome of the epsilonproteobacterial chemolithoautotroph Sulfurimonas denitrificans.</title>
        <authorList>
            <person name="Sievert S.M."/>
            <person name="Scott K.M."/>
            <person name="Klotz M.G."/>
            <person name="Chain P.S.G."/>
            <person name="Hauser L.J."/>
            <person name="Hemp J."/>
            <person name="Huegler M."/>
            <person name="Land M."/>
            <person name="Lapidus A."/>
            <person name="Larimer F.W."/>
            <person name="Lucas S."/>
            <person name="Malfatti S.A."/>
            <person name="Meyer F."/>
            <person name="Paulsen I.T."/>
            <person name="Ren Q."/>
            <person name="Simon J."/>
            <person name="Bailey K."/>
            <person name="Diaz E."/>
            <person name="Fitzpatrick K.A."/>
            <person name="Glover B."/>
            <person name="Gwatney N."/>
            <person name="Korajkic A."/>
            <person name="Long A."/>
            <person name="Mobberley J.M."/>
            <person name="Pantry S.N."/>
            <person name="Pazder G."/>
            <person name="Peterson S."/>
            <person name="Quintanilla J.D."/>
            <person name="Sprinkle R."/>
            <person name="Stephens J."/>
            <person name="Thomas P."/>
            <person name="Vaughn R."/>
            <person name="Weber M.J."/>
            <person name="Wooten L.L."/>
        </authorList>
    </citation>
    <scope>NUCLEOTIDE SEQUENCE [LARGE SCALE GENOMIC DNA]</scope>
    <source>
        <strain evidence="3">ATCC 33889 / DSM 1251</strain>
    </source>
</reference>
<dbReference type="Proteomes" id="UP000002714">
    <property type="component" value="Chromosome"/>
</dbReference>
<dbReference type="EMBL" id="CP000153">
    <property type="protein sequence ID" value="ABB44900.1"/>
    <property type="molecule type" value="Genomic_DNA"/>
</dbReference>
<evidence type="ECO:0000313" key="3">
    <source>
        <dbReference type="Proteomes" id="UP000002714"/>
    </source>
</evidence>
<sequence length="247" mass="28965">MKKPVQIIKVTNNKIGEEKLQTVNSRELWEELGSQDKYSNWIKYQIETLDLEEKLDFEVIRKNPKNLQQGGRPEFDYIITLDAAKHIAMSSRSSKGKEVRKYFIEMEKYAIHILQEKAIDGNVLNYVREQQHYIERRQEATLETISDFSELNEKVVGALKNLLNTELDGLLVLNKALVDSIEEPTIQKMYISITKSIEDKRDFLWKVISNQVEETNKHNSQIHQFSETKLKELKKDLQTIIERKNAI</sequence>
<accession>Q30Q31</accession>
<protein>
    <submittedName>
        <fullName evidence="2">Phage anti-repressor protein-like protein</fullName>
    </submittedName>
</protein>
<dbReference type="Pfam" id="PF08346">
    <property type="entry name" value="AntA"/>
    <property type="match status" value="1"/>
</dbReference>
<name>Q30Q31_SULDN</name>
<evidence type="ECO:0000259" key="1">
    <source>
        <dbReference type="Pfam" id="PF08346"/>
    </source>
</evidence>
<dbReference type="eggNOG" id="COG3561">
    <property type="taxonomic scope" value="Bacteria"/>
</dbReference>
<proteinExistence type="predicted"/>
<gene>
    <name evidence="2" type="ordered locus">Suden_1623</name>
</gene>
<dbReference type="PANTHER" id="PTHR36180:SF1">
    <property type="entry name" value="ANTA_ANTB ANTIREPRESSOR DOMAIN-CONTAINING PROTEIN"/>
    <property type="match status" value="1"/>
</dbReference>
<evidence type="ECO:0000313" key="2">
    <source>
        <dbReference type="EMBL" id="ABB44900.1"/>
    </source>
</evidence>
<dbReference type="KEGG" id="tdn:Suden_1623"/>
<dbReference type="OrthoDB" id="5461277at2"/>